<dbReference type="InterPro" id="IPR013094">
    <property type="entry name" value="AB_hydrolase_3"/>
</dbReference>
<keyword evidence="1 3" id="KW-0378">Hydrolase</keyword>
<evidence type="ECO:0000259" key="2">
    <source>
        <dbReference type="Pfam" id="PF07859"/>
    </source>
</evidence>
<evidence type="ECO:0000313" key="3">
    <source>
        <dbReference type="EMBL" id="MCI2282401.1"/>
    </source>
</evidence>
<dbReference type="GO" id="GO:0016787">
    <property type="term" value="F:hydrolase activity"/>
    <property type="evidence" value="ECO:0007669"/>
    <property type="project" value="UniProtKB-KW"/>
</dbReference>
<protein>
    <submittedName>
        <fullName evidence="3">Alpha/beta hydrolase</fullName>
    </submittedName>
</protein>
<dbReference type="RefSeq" id="WP_242283078.1">
    <property type="nucleotide sequence ID" value="NZ_JAKKSL010000001.1"/>
</dbReference>
<keyword evidence="4" id="KW-1185">Reference proteome</keyword>
<sequence length="311" mass="34666">MRGIISPKLSDFIEQANIAAEEAKASGVIFTPSLVRGNLDKLAVFIGQGPELVHVTENTLDTVSHRIPVRIYSPTPDEVLPVVIHYHGGGHMCGDITIYDAISRKIAKSGHCIVIAVEYRLAPEHPYPAGINDCQYVLEHYQTLLTNIKYNEQLIILGDSAGGAICTTLASHNLHNNNIKINKQILIYPSVDYSMSFPSIEENGVGFLLETSKINWYFKHYFQHNEPRKSVSPLFMPMDSSMPETLIFTSGCDPLRDEGLAYGQVLKQLGVKVEEHTFDGMIHAFMLLDSLVKAECDKTYELIGKFIKNKS</sequence>
<dbReference type="SUPFAM" id="SSF53474">
    <property type="entry name" value="alpha/beta-Hydrolases"/>
    <property type="match status" value="1"/>
</dbReference>
<dbReference type="InterPro" id="IPR029058">
    <property type="entry name" value="AB_hydrolase_fold"/>
</dbReference>
<dbReference type="InterPro" id="IPR050300">
    <property type="entry name" value="GDXG_lipolytic_enzyme"/>
</dbReference>
<feature type="domain" description="Alpha/beta hydrolase fold-3" evidence="2">
    <location>
        <begin position="83"/>
        <end position="286"/>
    </location>
</feature>
<name>A0ABS9WYV4_9GAMM</name>
<proteinExistence type="predicted"/>
<dbReference type="EMBL" id="JAKKSL010000001">
    <property type="protein sequence ID" value="MCI2282401.1"/>
    <property type="molecule type" value="Genomic_DNA"/>
</dbReference>
<dbReference type="Pfam" id="PF07859">
    <property type="entry name" value="Abhydrolase_3"/>
    <property type="match status" value="1"/>
</dbReference>
<gene>
    <name evidence="3" type="ORF">L3081_02060</name>
</gene>
<dbReference type="PANTHER" id="PTHR48081">
    <property type="entry name" value="AB HYDROLASE SUPERFAMILY PROTEIN C4A8.06C"/>
    <property type="match status" value="1"/>
</dbReference>
<comment type="caution">
    <text evidence="3">The sequence shown here is derived from an EMBL/GenBank/DDBJ whole genome shotgun (WGS) entry which is preliminary data.</text>
</comment>
<dbReference type="PANTHER" id="PTHR48081:SF8">
    <property type="entry name" value="ALPHA_BETA HYDROLASE FOLD-3 DOMAIN-CONTAINING PROTEIN-RELATED"/>
    <property type="match status" value="1"/>
</dbReference>
<evidence type="ECO:0000313" key="4">
    <source>
        <dbReference type="Proteomes" id="UP001139646"/>
    </source>
</evidence>
<dbReference type="Gene3D" id="3.40.50.1820">
    <property type="entry name" value="alpha/beta hydrolase"/>
    <property type="match status" value="1"/>
</dbReference>
<accession>A0ABS9WYV4</accession>
<evidence type="ECO:0000256" key="1">
    <source>
        <dbReference type="ARBA" id="ARBA00022801"/>
    </source>
</evidence>
<organism evidence="3 4">
    <name type="scientific">Colwellia maritima</name>
    <dbReference type="NCBI Taxonomy" id="2912588"/>
    <lineage>
        <taxon>Bacteria</taxon>
        <taxon>Pseudomonadati</taxon>
        <taxon>Pseudomonadota</taxon>
        <taxon>Gammaproteobacteria</taxon>
        <taxon>Alteromonadales</taxon>
        <taxon>Colwelliaceae</taxon>
        <taxon>Colwellia</taxon>
    </lineage>
</organism>
<dbReference type="Proteomes" id="UP001139646">
    <property type="component" value="Unassembled WGS sequence"/>
</dbReference>
<reference evidence="3" key="1">
    <citation type="submission" date="2022-01" db="EMBL/GenBank/DDBJ databases">
        <title>Colwellia maritima, isolated from seawater.</title>
        <authorList>
            <person name="Kristyanto S."/>
            <person name="Jung J."/>
            <person name="Jeon C.O."/>
        </authorList>
    </citation>
    <scope>NUCLEOTIDE SEQUENCE</scope>
    <source>
        <strain evidence="3">MSW7</strain>
    </source>
</reference>